<dbReference type="EMBL" id="JACHEN010000001">
    <property type="protein sequence ID" value="MBB6214062.1"/>
    <property type="molecule type" value="Genomic_DNA"/>
</dbReference>
<gene>
    <name evidence="1" type="ORF">HNQ80_000131</name>
</gene>
<name>A0A841KT25_9FIRM</name>
<comment type="caution">
    <text evidence="1">The sequence shown here is derived from an EMBL/GenBank/DDBJ whole genome shotgun (WGS) entry which is preliminary data.</text>
</comment>
<dbReference type="Proteomes" id="UP000579281">
    <property type="component" value="Unassembled WGS sequence"/>
</dbReference>
<dbReference type="RefSeq" id="WP_184307140.1">
    <property type="nucleotide sequence ID" value="NZ_JACHEN010000001.1"/>
</dbReference>
<evidence type="ECO:0000313" key="2">
    <source>
        <dbReference type="Proteomes" id="UP000579281"/>
    </source>
</evidence>
<protein>
    <submittedName>
        <fullName evidence="1">Uncharacterized protein</fullName>
    </submittedName>
</protein>
<reference evidence="1 2" key="1">
    <citation type="submission" date="2020-08" db="EMBL/GenBank/DDBJ databases">
        <title>Genomic Encyclopedia of Type Strains, Phase IV (KMG-IV): sequencing the most valuable type-strain genomes for metagenomic binning, comparative biology and taxonomic classification.</title>
        <authorList>
            <person name="Goeker M."/>
        </authorList>
    </citation>
    <scope>NUCLEOTIDE SEQUENCE [LARGE SCALE GENOMIC DNA]</scope>
    <source>
        <strain evidence="1 2">DSM 103526</strain>
    </source>
</reference>
<evidence type="ECO:0000313" key="1">
    <source>
        <dbReference type="EMBL" id="MBB6214062.1"/>
    </source>
</evidence>
<dbReference type="AlphaFoldDB" id="A0A841KT25"/>
<proteinExistence type="predicted"/>
<sequence>MTDAERQQMFQNTEFDLMAIKQSGNYLVAKFNKLSDRDKEDVLDYLNMKLSHESKRNVNTHEVSKKTVKDNVITLDFASRKPKRKGASV</sequence>
<keyword evidence="2" id="KW-1185">Reference proteome</keyword>
<organism evidence="1 2">
    <name type="scientific">Anaerosolibacter carboniphilus</name>
    <dbReference type="NCBI Taxonomy" id="1417629"/>
    <lineage>
        <taxon>Bacteria</taxon>
        <taxon>Bacillati</taxon>
        <taxon>Bacillota</taxon>
        <taxon>Clostridia</taxon>
        <taxon>Peptostreptococcales</taxon>
        <taxon>Thermotaleaceae</taxon>
        <taxon>Anaerosolibacter</taxon>
    </lineage>
</organism>
<accession>A0A841KT25</accession>